<gene>
    <name evidence="8" type="ORF">RM423_14070</name>
</gene>
<organism evidence="8 9">
    <name type="scientific">Jatrophihabitans lederbergiae</name>
    <dbReference type="NCBI Taxonomy" id="3075547"/>
    <lineage>
        <taxon>Bacteria</taxon>
        <taxon>Bacillati</taxon>
        <taxon>Actinomycetota</taxon>
        <taxon>Actinomycetes</taxon>
        <taxon>Jatrophihabitantales</taxon>
        <taxon>Jatrophihabitantaceae</taxon>
        <taxon>Jatrophihabitans</taxon>
    </lineage>
</organism>
<feature type="transmembrane region" description="Helical" evidence="6">
    <location>
        <begin position="61"/>
        <end position="81"/>
    </location>
</feature>
<dbReference type="Pfam" id="PF06305">
    <property type="entry name" value="LapA_dom"/>
    <property type="match status" value="1"/>
</dbReference>
<evidence type="ECO:0000256" key="2">
    <source>
        <dbReference type="ARBA" id="ARBA00022692"/>
    </source>
</evidence>
<evidence type="ECO:0000256" key="6">
    <source>
        <dbReference type="SAM" id="Phobius"/>
    </source>
</evidence>
<feature type="transmembrane region" description="Helical" evidence="6">
    <location>
        <begin position="93"/>
        <end position="117"/>
    </location>
</feature>
<name>A0ABU2JC03_9ACTN</name>
<reference evidence="9" key="1">
    <citation type="submission" date="2023-07" db="EMBL/GenBank/DDBJ databases">
        <title>30 novel species of actinomycetes from the DSMZ collection.</title>
        <authorList>
            <person name="Nouioui I."/>
        </authorList>
    </citation>
    <scope>NUCLEOTIDE SEQUENCE [LARGE SCALE GENOMIC DNA]</scope>
    <source>
        <strain evidence="9">DSM 44399</strain>
    </source>
</reference>
<dbReference type="RefSeq" id="WP_311423668.1">
    <property type="nucleotide sequence ID" value="NZ_JAVREH010000019.1"/>
</dbReference>
<evidence type="ECO:0000256" key="5">
    <source>
        <dbReference type="SAM" id="MobiDB-lite"/>
    </source>
</evidence>
<feature type="region of interest" description="Disordered" evidence="5">
    <location>
        <begin position="1"/>
        <end position="51"/>
    </location>
</feature>
<evidence type="ECO:0000313" key="8">
    <source>
        <dbReference type="EMBL" id="MDT0262518.1"/>
    </source>
</evidence>
<feature type="domain" description="Lipopolysaccharide assembly protein A" evidence="7">
    <location>
        <begin position="82"/>
        <end position="132"/>
    </location>
</feature>
<comment type="caution">
    <text evidence="8">The sequence shown here is derived from an EMBL/GenBank/DDBJ whole genome shotgun (WGS) entry which is preliminary data.</text>
</comment>
<keyword evidence="1" id="KW-1003">Cell membrane</keyword>
<dbReference type="Proteomes" id="UP001183176">
    <property type="component" value="Unassembled WGS sequence"/>
</dbReference>
<dbReference type="EMBL" id="JAVREH010000019">
    <property type="protein sequence ID" value="MDT0262518.1"/>
    <property type="molecule type" value="Genomic_DNA"/>
</dbReference>
<evidence type="ECO:0000313" key="9">
    <source>
        <dbReference type="Proteomes" id="UP001183176"/>
    </source>
</evidence>
<protein>
    <submittedName>
        <fullName evidence="8">LapA family protein</fullName>
    </submittedName>
</protein>
<evidence type="ECO:0000256" key="3">
    <source>
        <dbReference type="ARBA" id="ARBA00022989"/>
    </source>
</evidence>
<keyword evidence="2 6" id="KW-0812">Transmembrane</keyword>
<sequence>MSEPTNGPYSSGGPAQEPGYPGVDPVGQPMPDAAALREDGHSHPAPGFNEKGHVSGGRVSGVWVGLIATAIFIILLIIFIAQNSRRVSIHFFGWHGLFSLALTVLLSAVVGILLVAIPGSLRILQLRRALRKNVPGGMR</sequence>
<evidence type="ECO:0000256" key="1">
    <source>
        <dbReference type="ARBA" id="ARBA00022475"/>
    </source>
</evidence>
<accession>A0ABU2JC03</accession>
<evidence type="ECO:0000259" key="7">
    <source>
        <dbReference type="Pfam" id="PF06305"/>
    </source>
</evidence>
<evidence type="ECO:0000256" key="4">
    <source>
        <dbReference type="ARBA" id="ARBA00023136"/>
    </source>
</evidence>
<keyword evidence="3 6" id="KW-1133">Transmembrane helix</keyword>
<keyword evidence="9" id="KW-1185">Reference proteome</keyword>
<proteinExistence type="predicted"/>
<dbReference type="InterPro" id="IPR010445">
    <property type="entry name" value="LapA_dom"/>
</dbReference>
<keyword evidence="4 6" id="KW-0472">Membrane</keyword>